<feature type="transmembrane region" description="Helical" evidence="6">
    <location>
        <begin position="328"/>
        <end position="352"/>
    </location>
</feature>
<dbReference type="Gene3D" id="1.20.1250.20">
    <property type="entry name" value="MFS general substrate transporter like domains"/>
    <property type="match status" value="1"/>
</dbReference>
<sequence length="397" mass="41185">MTPNSIGRLVALGAFALGMASYVTAGLLPLIQQDLQLSVALAAHLVTAFALADGLLSPVVVAMLPGHWLRRGLLTALSLFVVANIASALSQQLWTLLAWRALTGVCAGVYMALGITAANASVAPDQRSRTTARIMAGMASGTVLGVPLGLVLANHAGWPAAFWLIATLAAVALIGLWRVLPALTTTSVPITRKLAMLKDRRVMPVILVSLMAAIASLGMYTFLAPFLQAVDGDGVLPLPLVLWVWGLGGIAGSTLIGPVAERMDDARLTGYLATLLTLALAALPIIGHLQPWLLLLPVALWGAVGWAFQVPQNGALLTARQDHGDGSLAVALNGSALYLGSALGASAGGVVFLLQWPVWTLAVLAAALAGLATLVQWQLWRRAPVTAPYAPDTAAVD</sequence>
<dbReference type="Pfam" id="PF07690">
    <property type="entry name" value="MFS_1"/>
    <property type="match status" value="1"/>
</dbReference>
<feature type="transmembrane region" description="Helical" evidence="6">
    <location>
        <begin position="358"/>
        <end position="377"/>
    </location>
</feature>
<feature type="transmembrane region" description="Helical" evidence="6">
    <location>
        <begin position="268"/>
        <end position="286"/>
    </location>
</feature>
<evidence type="ECO:0000256" key="6">
    <source>
        <dbReference type="SAM" id="Phobius"/>
    </source>
</evidence>
<evidence type="ECO:0000313" key="8">
    <source>
        <dbReference type="EMBL" id="MDV2078489.1"/>
    </source>
</evidence>
<feature type="transmembrane region" description="Helical" evidence="6">
    <location>
        <begin position="101"/>
        <end position="122"/>
    </location>
</feature>
<accession>A0ABU3VW52</accession>
<dbReference type="CDD" id="cd17324">
    <property type="entry name" value="MFS_NepI_like"/>
    <property type="match status" value="1"/>
</dbReference>
<feature type="transmembrane region" description="Helical" evidence="6">
    <location>
        <begin position="134"/>
        <end position="154"/>
    </location>
</feature>
<feature type="transmembrane region" description="Helical" evidence="6">
    <location>
        <begin position="68"/>
        <end position="89"/>
    </location>
</feature>
<feature type="transmembrane region" description="Helical" evidence="6">
    <location>
        <begin position="292"/>
        <end position="308"/>
    </location>
</feature>
<feature type="transmembrane region" description="Helical" evidence="6">
    <location>
        <begin position="201"/>
        <end position="223"/>
    </location>
</feature>
<gene>
    <name evidence="8" type="ORF">RYS15_07325</name>
</gene>
<keyword evidence="2" id="KW-1003">Cell membrane</keyword>
<keyword evidence="3 6" id="KW-0812">Transmembrane</keyword>
<feature type="transmembrane region" description="Helical" evidence="6">
    <location>
        <begin position="160"/>
        <end position="180"/>
    </location>
</feature>
<keyword evidence="9" id="KW-1185">Reference proteome</keyword>
<organism evidence="8 9">
    <name type="scientific">Marinobacter xestospongiae</name>
    <dbReference type="NCBI Taxonomy" id="994319"/>
    <lineage>
        <taxon>Bacteria</taxon>
        <taxon>Pseudomonadati</taxon>
        <taxon>Pseudomonadota</taxon>
        <taxon>Gammaproteobacteria</taxon>
        <taxon>Pseudomonadales</taxon>
        <taxon>Marinobacteraceae</taxon>
        <taxon>Marinobacter</taxon>
    </lineage>
</organism>
<evidence type="ECO:0000313" key="9">
    <source>
        <dbReference type="Proteomes" id="UP001269819"/>
    </source>
</evidence>
<protein>
    <submittedName>
        <fullName evidence="8">MFS transporter</fullName>
    </submittedName>
</protein>
<proteinExistence type="predicted"/>
<evidence type="ECO:0000259" key="7">
    <source>
        <dbReference type="PROSITE" id="PS50850"/>
    </source>
</evidence>
<dbReference type="InterPro" id="IPR020846">
    <property type="entry name" value="MFS_dom"/>
</dbReference>
<comment type="subcellular location">
    <subcellularLocation>
        <location evidence="1">Cell membrane</location>
        <topology evidence="1">Multi-pass membrane protein</topology>
    </subcellularLocation>
</comment>
<reference evidence="8 9" key="1">
    <citation type="submission" date="2023-10" db="EMBL/GenBank/DDBJ databases">
        <title>Characteristics and mechanism of a salt-tolerant marine origin heterotrophic nitrifying- aerobic denitrifying bacteria Marinobacter xestospongiae HN1.</title>
        <authorList>
            <person name="Qi R."/>
        </authorList>
    </citation>
    <scope>NUCLEOTIDE SEQUENCE [LARGE SCALE GENOMIC DNA]</scope>
    <source>
        <strain evidence="8 9">HN1</strain>
    </source>
</reference>
<dbReference type="InterPro" id="IPR050189">
    <property type="entry name" value="MFS_Efflux_Transporters"/>
</dbReference>
<dbReference type="PROSITE" id="PS50850">
    <property type="entry name" value="MFS"/>
    <property type="match status" value="1"/>
</dbReference>
<keyword evidence="4 6" id="KW-1133">Transmembrane helix</keyword>
<feature type="domain" description="Major facilitator superfamily (MFS) profile" evidence="7">
    <location>
        <begin position="6"/>
        <end position="384"/>
    </location>
</feature>
<dbReference type="Proteomes" id="UP001269819">
    <property type="component" value="Unassembled WGS sequence"/>
</dbReference>
<evidence type="ECO:0000256" key="4">
    <source>
        <dbReference type="ARBA" id="ARBA00022989"/>
    </source>
</evidence>
<name>A0ABU3VW52_9GAMM</name>
<dbReference type="RefSeq" id="WP_316973250.1">
    <property type="nucleotide sequence ID" value="NZ_JAWIIJ010000004.1"/>
</dbReference>
<dbReference type="SUPFAM" id="SSF103473">
    <property type="entry name" value="MFS general substrate transporter"/>
    <property type="match status" value="1"/>
</dbReference>
<dbReference type="InterPro" id="IPR036259">
    <property type="entry name" value="MFS_trans_sf"/>
</dbReference>
<dbReference type="EMBL" id="JAWIIJ010000004">
    <property type="protein sequence ID" value="MDV2078489.1"/>
    <property type="molecule type" value="Genomic_DNA"/>
</dbReference>
<comment type="caution">
    <text evidence="8">The sequence shown here is derived from an EMBL/GenBank/DDBJ whole genome shotgun (WGS) entry which is preliminary data.</text>
</comment>
<evidence type="ECO:0000256" key="3">
    <source>
        <dbReference type="ARBA" id="ARBA00022692"/>
    </source>
</evidence>
<evidence type="ECO:0000256" key="5">
    <source>
        <dbReference type="ARBA" id="ARBA00023136"/>
    </source>
</evidence>
<dbReference type="PANTHER" id="PTHR43124:SF10">
    <property type="entry name" value="PURINE EFFLUX PUMP PBUE"/>
    <property type="match status" value="1"/>
</dbReference>
<evidence type="ECO:0000256" key="1">
    <source>
        <dbReference type="ARBA" id="ARBA00004651"/>
    </source>
</evidence>
<dbReference type="PANTHER" id="PTHR43124">
    <property type="entry name" value="PURINE EFFLUX PUMP PBUE"/>
    <property type="match status" value="1"/>
</dbReference>
<dbReference type="InterPro" id="IPR011701">
    <property type="entry name" value="MFS"/>
</dbReference>
<feature type="transmembrane region" description="Helical" evidence="6">
    <location>
        <begin position="235"/>
        <end position="256"/>
    </location>
</feature>
<evidence type="ECO:0000256" key="2">
    <source>
        <dbReference type="ARBA" id="ARBA00022475"/>
    </source>
</evidence>
<keyword evidence="5 6" id="KW-0472">Membrane</keyword>